<organism evidence="2">
    <name type="scientific">Zea mays</name>
    <name type="common">Maize</name>
    <dbReference type="NCBI Taxonomy" id="4577"/>
    <lineage>
        <taxon>Eukaryota</taxon>
        <taxon>Viridiplantae</taxon>
        <taxon>Streptophyta</taxon>
        <taxon>Embryophyta</taxon>
        <taxon>Tracheophyta</taxon>
        <taxon>Spermatophyta</taxon>
        <taxon>Magnoliopsida</taxon>
        <taxon>Liliopsida</taxon>
        <taxon>Poales</taxon>
        <taxon>Poaceae</taxon>
        <taxon>PACMAD clade</taxon>
        <taxon>Panicoideae</taxon>
        <taxon>Andropogonodae</taxon>
        <taxon>Andropogoneae</taxon>
        <taxon>Tripsacinae</taxon>
        <taxon>Zea</taxon>
    </lineage>
</organism>
<dbReference type="PANTHER" id="PTHR36617:SF17">
    <property type="entry name" value="OS01G0114800 PROTEIN"/>
    <property type="match status" value="1"/>
</dbReference>
<protein>
    <submittedName>
        <fullName evidence="2">Homeodomain-like/winged-helix DNA-binding family protein</fullName>
    </submittedName>
</protein>
<keyword evidence="2" id="KW-0238">DNA-binding</keyword>
<keyword evidence="2" id="KW-0371">Homeobox</keyword>
<sequence length="285" mass="33263">MRWLWLQKTAPSKPWSGLDLKISSHARALFQVAVSTTIGNGTSTFFWKDKWIHGCSIVDLAPLIAAAVPKKIREVRTVQLALTSYYWVHDIQRNLSLAAIEQYLQLWEVLETFQLQNSNDKHVWLFSSNGLYTSKSVYRAFYIGAESFEPWKRIWKSWAAPKCKVFVWLAINNKCWTTDRLEKRGLDYPENCVLCDQEDETVQHILSNCVFTRQFWHNILTPIGLSSVASKRRDSCFAEWWRKASIRIPKSKRKGFNSVVILGAWRLWKQRNRCVFMELGPAFLP</sequence>
<reference evidence="2" key="1">
    <citation type="submission" date="2015-12" db="EMBL/GenBank/DDBJ databases">
        <title>Update maize B73 reference genome by single molecule sequencing technologies.</title>
        <authorList>
            <consortium name="Maize Genome Sequencing Project"/>
            <person name="Ware D."/>
        </authorList>
    </citation>
    <scope>NUCLEOTIDE SEQUENCE [LARGE SCALE GENOMIC DNA]</scope>
    <source>
        <tissue evidence="2">Seedling</tissue>
    </source>
</reference>
<dbReference type="EMBL" id="CM007649">
    <property type="protein sequence ID" value="ONM38850.1"/>
    <property type="molecule type" value="Genomic_DNA"/>
</dbReference>
<dbReference type="InterPro" id="IPR026960">
    <property type="entry name" value="RVT-Znf"/>
</dbReference>
<feature type="domain" description="Reverse transcriptase zinc-binding" evidence="1">
    <location>
        <begin position="132"/>
        <end position="216"/>
    </location>
</feature>
<dbReference type="ExpressionAtlas" id="A0A1D6NED5">
    <property type="expression patterns" value="baseline"/>
</dbReference>
<evidence type="ECO:0000259" key="1">
    <source>
        <dbReference type="Pfam" id="PF13966"/>
    </source>
</evidence>
<proteinExistence type="predicted"/>
<accession>A0A1D6NED5</accession>
<gene>
    <name evidence="2" type="ORF">ZEAMMB73_Zm00001d043696</name>
</gene>
<dbReference type="AlphaFoldDB" id="A0A1D6NED5"/>
<dbReference type="EMBL" id="CM007649">
    <property type="protein sequence ID" value="ONM38846.1"/>
    <property type="molecule type" value="Genomic_DNA"/>
</dbReference>
<name>A0A1D6NED5_MAIZE</name>
<dbReference type="PANTHER" id="PTHR36617">
    <property type="entry name" value="PROTEIN, PUTATIVE-RELATED"/>
    <property type="match status" value="1"/>
</dbReference>
<evidence type="ECO:0000313" key="2">
    <source>
        <dbReference type="EMBL" id="ONM38841.1"/>
    </source>
</evidence>
<dbReference type="EMBL" id="CM007649">
    <property type="protein sequence ID" value="ONM38851.1"/>
    <property type="molecule type" value="Genomic_DNA"/>
</dbReference>
<dbReference type="GO" id="GO:0003677">
    <property type="term" value="F:DNA binding"/>
    <property type="evidence" value="ECO:0007669"/>
    <property type="project" value="UniProtKB-KW"/>
</dbReference>
<dbReference type="Pfam" id="PF13966">
    <property type="entry name" value="zf-RVT"/>
    <property type="match status" value="1"/>
</dbReference>
<dbReference type="EMBL" id="CM007649">
    <property type="protein sequence ID" value="ONM38841.1"/>
    <property type="molecule type" value="Genomic_DNA"/>
</dbReference>